<dbReference type="HOGENOM" id="CLU_001265_0_5_1"/>
<accession>A0A0D2EW86</accession>
<feature type="transmembrane region" description="Helical" evidence="6">
    <location>
        <begin position="364"/>
        <end position="382"/>
    </location>
</feature>
<feature type="transmembrane region" description="Helical" evidence="6">
    <location>
        <begin position="231"/>
        <end position="251"/>
    </location>
</feature>
<organism evidence="8 9">
    <name type="scientific">Exophiala xenobiotica</name>
    <dbReference type="NCBI Taxonomy" id="348802"/>
    <lineage>
        <taxon>Eukaryota</taxon>
        <taxon>Fungi</taxon>
        <taxon>Dikarya</taxon>
        <taxon>Ascomycota</taxon>
        <taxon>Pezizomycotina</taxon>
        <taxon>Eurotiomycetes</taxon>
        <taxon>Chaetothyriomycetidae</taxon>
        <taxon>Chaetothyriales</taxon>
        <taxon>Herpotrichiellaceae</taxon>
        <taxon>Exophiala</taxon>
    </lineage>
</organism>
<feature type="transmembrane region" description="Helical" evidence="6">
    <location>
        <begin position="463"/>
        <end position="484"/>
    </location>
</feature>
<evidence type="ECO:0000256" key="4">
    <source>
        <dbReference type="ARBA" id="ARBA00022989"/>
    </source>
</evidence>
<dbReference type="Proteomes" id="UP000054342">
    <property type="component" value="Unassembled WGS sequence"/>
</dbReference>
<dbReference type="Gene3D" id="1.20.1250.20">
    <property type="entry name" value="MFS general substrate transporter like domains"/>
    <property type="match status" value="1"/>
</dbReference>
<keyword evidence="9" id="KW-1185">Reference proteome</keyword>
<dbReference type="InterPro" id="IPR011701">
    <property type="entry name" value="MFS"/>
</dbReference>
<feature type="transmembrane region" description="Helical" evidence="6">
    <location>
        <begin position="388"/>
        <end position="412"/>
    </location>
</feature>
<feature type="transmembrane region" description="Helical" evidence="6">
    <location>
        <begin position="139"/>
        <end position="162"/>
    </location>
</feature>
<feature type="transmembrane region" description="Helical" evidence="6">
    <location>
        <begin position="109"/>
        <end position="127"/>
    </location>
</feature>
<dbReference type="GeneID" id="25325417"/>
<protein>
    <recommendedName>
        <fullName evidence="7">Major facilitator superfamily (MFS) profile domain-containing protein</fullName>
    </recommendedName>
</protein>
<dbReference type="OrthoDB" id="6730379at2759"/>
<feature type="transmembrane region" description="Helical" evidence="6">
    <location>
        <begin position="299"/>
        <end position="329"/>
    </location>
</feature>
<evidence type="ECO:0000259" key="7">
    <source>
        <dbReference type="PROSITE" id="PS50850"/>
    </source>
</evidence>
<evidence type="ECO:0000256" key="2">
    <source>
        <dbReference type="ARBA" id="ARBA00022448"/>
    </source>
</evidence>
<evidence type="ECO:0000256" key="5">
    <source>
        <dbReference type="ARBA" id="ARBA00023136"/>
    </source>
</evidence>
<evidence type="ECO:0000256" key="3">
    <source>
        <dbReference type="ARBA" id="ARBA00022692"/>
    </source>
</evidence>
<gene>
    <name evidence="8" type="ORF">PV05_03509</name>
</gene>
<keyword evidence="2" id="KW-0813">Transport</keyword>
<dbReference type="GO" id="GO:0022857">
    <property type="term" value="F:transmembrane transporter activity"/>
    <property type="evidence" value="ECO:0007669"/>
    <property type="project" value="InterPro"/>
</dbReference>
<evidence type="ECO:0000313" key="8">
    <source>
        <dbReference type="EMBL" id="KIW59025.1"/>
    </source>
</evidence>
<dbReference type="PANTHER" id="PTHR43791:SF35">
    <property type="entry name" value="MAJOR FACILITATOR SUPERFAMILY (MFS) PROFILE DOMAIN-CONTAINING PROTEIN"/>
    <property type="match status" value="1"/>
</dbReference>
<dbReference type="GO" id="GO:0016020">
    <property type="term" value="C:membrane"/>
    <property type="evidence" value="ECO:0007669"/>
    <property type="project" value="UniProtKB-SubCell"/>
</dbReference>
<comment type="subcellular location">
    <subcellularLocation>
        <location evidence="1">Membrane</location>
        <topology evidence="1">Multi-pass membrane protein</topology>
    </subcellularLocation>
</comment>
<sequence length="545" mass="60742">MDMSHAEKAQDVIETHDAPANQDIGHGSLSDKYDVDTVHNDEAMKVLATYHGNHTWDEQEEKKVRNKIDRRLMPILAITYGLQYYDKTMISQAAIFGLRTDLELTGNRYSMASGIFYLGFIGGAYPASQLAQRFPIERVAGGLVLLWGICFTLTAACFTWQTLYVQRFFLGFLEAGVSPIFMLMVGQFYKKDEQSFMMGIWYAASGLITLVSPLINYGLGHIRGSLSPWRYMYIVGGLITVLWSAVIYLFMPPDPIRAKGFNERERYIAVARLRINNSGVRNIHFKMQHALELCRDEKFWLIFAQAYLSTIAGGPVNTFMPIIIASLGFNTLNSLLLSIPAGAIGATLILGTTYICYKFRNMRTYAILFCEILVIIASVLLWKLPRDATGGLLVGVYLFTGYSGGWGILMGLSIANSAGYTKRVVSSSTIYVGYCLALTRFAPGQFTAPLLFKTKDAPDYTPGFVAVLVTAVASAGLNILYRFICIWQNKRRDQSGVLEGYDHAYEDDVTDKQICLLALVDMKAELPGMENKMLTLGSSRHSTDV</sequence>
<feature type="domain" description="Major facilitator superfamily (MFS) profile" evidence="7">
    <location>
        <begin position="72"/>
        <end position="490"/>
    </location>
</feature>
<evidence type="ECO:0000256" key="6">
    <source>
        <dbReference type="SAM" id="Phobius"/>
    </source>
</evidence>
<feature type="transmembrane region" description="Helical" evidence="6">
    <location>
        <begin position="335"/>
        <end position="357"/>
    </location>
</feature>
<dbReference type="RefSeq" id="XP_013319609.1">
    <property type="nucleotide sequence ID" value="XM_013464155.1"/>
</dbReference>
<dbReference type="InterPro" id="IPR036259">
    <property type="entry name" value="MFS_trans_sf"/>
</dbReference>
<dbReference type="AlphaFoldDB" id="A0A0D2EW86"/>
<dbReference type="PANTHER" id="PTHR43791">
    <property type="entry name" value="PERMEASE-RELATED"/>
    <property type="match status" value="1"/>
</dbReference>
<name>A0A0D2EW86_9EURO</name>
<keyword evidence="5 6" id="KW-0472">Membrane</keyword>
<feature type="transmembrane region" description="Helical" evidence="6">
    <location>
        <begin position="168"/>
        <end position="188"/>
    </location>
</feature>
<evidence type="ECO:0000313" key="9">
    <source>
        <dbReference type="Proteomes" id="UP000054342"/>
    </source>
</evidence>
<dbReference type="Pfam" id="PF07690">
    <property type="entry name" value="MFS_1"/>
    <property type="match status" value="1"/>
</dbReference>
<keyword evidence="3 6" id="KW-0812">Transmembrane</keyword>
<keyword evidence="4 6" id="KW-1133">Transmembrane helix</keyword>
<dbReference type="EMBL" id="KN847318">
    <property type="protein sequence ID" value="KIW59025.1"/>
    <property type="molecule type" value="Genomic_DNA"/>
</dbReference>
<feature type="transmembrane region" description="Helical" evidence="6">
    <location>
        <begin position="200"/>
        <end position="219"/>
    </location>
</feature>
<evidence type="ECO:0000256" key="1">
    <source>
        <dbReference type="ARBA" id="ARBA00004141"/>
    </source>
</evidence>
<dbReference type="PROSITE" id="PS50850">
    <property type="entry name" value="MFS"/>
    <property type="match status" value="1"/>
</dbReference>
<feature type="transmembrane region" description="Helical" evidence="6">
    <location>
        <begin position="424"/>
        <end position="443"/>
    </location>
</feature>
<reference evidence="8 9" key="1">
    <citation type="submission" date="2015-01" db="EMBL/GenBank/DDBJ databases">
        <title>The Genome Sequence of Exophiala xenobiotica CBS118157.</title>
        <authorList>
            <consortium name="The Broad Institute Genomics Platform"/>
            <person name="Cuomo C."/>
            <person name="de Hoog S."/>
            <person name="Gorbushina A."/>
            <person name="Stielow B."/>
            <person name="Teixiera M."/>
            <person name="Abouelleil A."/>
            <person name="Chapman S.B."/>
            <person name="Priest M."/>
            <person name="Young S.K."/>
            <person name="Wortman J."/>
            <person name="Nusbaum C."/>
            <person name="Birren B."/>
        </authorList>
    </citation>
    <scope>NUCLEOTIDE SEQUENCE [LARGE SCALE GENOMIC DNA]</scope>
    <source>
        <strain evidence="8 9">CBS 118157</strain>
    </source>
</reference>
<dbReference type="SUPFAM" id="SSF103473">
    <property type="entry name" value="MFS general substrate transporter"/>
    <property type="match status" value="1"/>
</dbReference>
<proteinExistence type="predicted"/>
<dbReference type="InterPro" id="IPR020846">
    <property type="entry name" value="MFS_dom"/>
</dbReference>